<dbReference type="CDD" id="cd13778">
    <property type="entry name" value="Aar2_C"/>
    <property type="match status" value="1"/>
</dbReference>
<evidence type="ECO:0008006" key="7">
    <source>
        <dbReference type="Google" id="ProtNLM"/>
    </source>
</evidence>
<dbReference type="AlphaFoldDB" id="A0A084AJW7"/>
<feature type="domain" description="AAR2 N-terminal" evidence="4">
    <location>
        <begin position="133"/>
        <end position="272"/>
    </location>
</feature>
<feature type="region of interest" description="Disordered" evidence="2">
    <location>
        <begin position="503"/>
        <end position="537"/>
    </location>
</feature>
<dbReference type="OrthoDB" id="201752at2759"/>
<dbReference type="PANTHER" id="PTHR12689:SF4">
    <property type="entry name" value="PROTEIN AAR2 HOMOLOG"/>
    <property type="match status" value="1"/>
</dbReference>
<feature type="compositionally biased region" description="Low complexity" evidence="2">
    <location>
        <begin position="1"/>
        <end position="28"/>
    </location>
</feature>
<protein>
    <recommendedName>
        <fullName evidence="7">AAR2 protein</fullName>
    </recommendedName>
</protein>
<comment type="similarity">
    <text evidence="1">Belongs to the AAR2 family.</text>
</comment>
<feature type="region of interest" description="Disordered" evidence="2">
    <location>
        <begin position="71"/>
        <end position="129"/>
    </location>
</feature>
<gene>
    <name evidence="5" type="ORF">S7711_08784</name>
</gene>
<dbReference type="GO" id="GO:0000244">
    <property type="term" value="P:spliceosomal tri-snRNP complex assembly"/>
    <property type="evidence" value="ECO:0007669"/>
    <property type="project" value="TreeGrafter"/>
</dbReference>
<name>A0A084AJW7_STACB</name>
<accession>A0A084AJW7</accession>
<dbReference type="EMBL" id="KL648694">
    <property type="protein sequence ID" value="KEY65596.1"/>
    <property type="molecule type" value="Genomic_DNA"/>
</dbReference>
<dbReference type="InterPro" id="IPR038516">
    <property type="entry name" value="AAR2_N_sf"/>
</dbReference>
<dbReference type="PANTHER" id="PTHR12689">
    <property type="entry name" value="A1 CISTRON SPLICING FACTOR AAR2-RELATED"/>
    <property type="match status" value="1"/>
</dbReference>
<evidence type="ECO:0000259" key="3">
    <source>
        <dbReference type="Pfam" id="PF05282"/>
    </source>
</evidence>
<evidence type="ECO:0000313" key="5">
    <source>
        <dbReference type="EMBL" id="KEY65596.1"/>
    </source>
</evidence>
<reference evidence="5 6" key="1">
    <citation type="journal article" date="2014" name="BMC Genomics">
        <title>Comparative genome sequencing reveals chemotype-specific gene clusters in the toxigenic black mold Stachybotrys.</title>
        <authorList>
            <person name="Semeiks J."/>
            <person name="Borek D."/>
            <person name="Otwinowski Z."/>
            <person name="Grishin N.V."/>
        </authorList>
    </citation>
    <scope>NUCLEOTIDE SEQUENCE [LARGE SCALE GENOMIC DNA]</scope>
    <source>
        <strain evidence="6">CBS 109288 / IBT 7711</strain>
    </source>
</reference>
<feature type="region of interest" description="Disordered" evidence="2">
    <location>
        <begin position="1"/>
        <end position="57"/>
    </location>
</feature>
<dbReference type="Proteomes" id="UP000028045">
    <property type="component" value="Unassembled WGS sequence"/>
</dbReference>
<dbReference type="InterPro" id="IPR007946">
    <property type="entry name" value="AAR2"/>
</dbReference>
<organism evidence="5 6">
    <name type="scientific">Stachybotrys chartarum (strain CBS 109288 / IBT 7711)</name>
    <name type="common">Toxic black mold</name>
    <name type="synonym">Stilbospora chartarum</name>
    <dbReference type="NCBI Taxonomy" id="1280523"/>
    <lineage>
        <taxon>Eukaryota</taxon>
        <taxon>Fungi</taxon>
        <taxon>Dikarya</taxon>
        <taxon>Ascomycota</taxon>
        <taxon>Pezizomycotina</taxon>
        <taxon>Sordariomycetes</taxon>
        <taxon>Hypocreomycetidae</taxon>
        <taxon>Hypocreales</taxon>
        <taxon>Stachybotryaceae</taxon>
        <taxon>Stachybotrys</taxon>
    </lineage>
</organism>
<evidence type="ECO:0000313" key="6">
    <source>
        <dbReference type="Proteomes" id="UP000028045"/>
    </source>
</evidence>
<evidence type="ECO:0000256" key="2">
    <source>
        <dbReference type="SAM" id="MobiDB-lite"/>
    </source>
</evidence>
<dbReference type="InterPro" id="IPR038514">
    <property type="entry name" value="AAR2_C_sf"/>
</dbReference>
<dbReference type="Gene3D" id="1.25.40.550">
    <property type="entry name" value="Aar2, C-terminal domain-like"/>
    <property type="match status" value="1"/>
</dbReference>
<proteinExistence type="inferred from homology"/>
<feature type="domain" description="AAR2 C-terminal" evidence="3">
    <location>
        <begin position="317"/>
        <end position="452"/>
    </location>
</feature>
<feature type="compositionally biased region" description="Acidic residues" evidence="2">
    <location>
        <begin position="503"/>
        <end position="514"/>
    </location>
</feature>
<keyword evidence="6" id="KW-1185">Reference proteome</keyword>
<dbReference type="Pfam" id="PF20981">
    <property type="entry name" value="AAR2_1st"/>
    <property type="match status" value="1"/>
</dbReference>
<evidence type="ECO:0000256" key="1">
    <source>
        <dbReference type="ARBA" id="ARBA00006281"/>
    </source>
</evidence>
<feature type="compositionally biased region" description="Low complexity" evidence="2">
    <location>
        <begin position="113"/>
        <end position="122"/>
    </location>
</feature>
<dbReference type="InterPro" id="IPR033647">
    <property type="entry name" value="Aar2_N"/>
</dbReference>
<sequence>MAKSTQPPSPASEQSSGSASSSAPHTPSDANGRRMPRFYRTPAGPDPDKAFQALGDHPYGSLRIRDLADIPDSTTDHRHAPAQGGAPSNGPATARDASAHRLGLPQNSPPRPSSSRGASPVSYQPQQHSTSSGNVILFLDLPQVVDVGIDNASFTKSQFRGVRHIPPGPHFLWLTHPGGATLRSGVWIDSSDNNSVYVLQWDSHNEVLNYSGIAESRFQAESLAEFQDQLESYRELASLSTGNPRTPHKVLDPDLWQRMTECVAYSVLEGIMGRHSAGWLVDTADRVKGSRLLPAEAELEKATMNPLLLGRELKFSFSQSSRTYSITQTGRDRTLKATDSTQYIMDRLSNGGMPHVIIGEFQFAFIVGWHLCNDACIQQWWYMLLKLVLRAYSLPDCHPDLAAHFLQTLAAQISYSQKTLEFSIFDYDDSHSEELRRSLSLYKSRLDEFLLEKGRDASPAQVAVGTALAAVELAVAKHGVDIRGYMVRRGNVMMEDGEQVELEMTERQDEDESGEWAPTVVDMDERGRQRDLVSWTD</sequence>
<dbReference type="InterPro" id="IPR033648">
    <property type="entry name" value="AAR2_C"/>
</dbReference>
<dbReference type="Pfam" id="PF05282">
    <property type="entry name" value="AAR2"/>
    <property type="match status" value="1"/>
</dbReference>
<dbReference type="Gene3D" id="2.60.34.20">
    <property type="match status" value="1"/>
</dbReference>
<evidence type="ECO:0000259" key="4">
    <source>
        <dbReference type="Pfam" id="PF20981"/>
    </source>
</evidence>
<dbReference type="HOGENOM" id="CLU_024943_1_0_1"/>
<dbReference type="CDD" id="cd13777">
    <property type="entry name" value="Aar2_N"/>
    <property type="match status" value="1"/>
</dbReference>